<feature type="domain" description="Glycoamylase-like" evidence="1">
    <location>
        <begin position="474"/>
        <end position="703"/>
    </location>
</feature>
<dbReference type="InterPro" id="IPR013783">
    <property type="entry name" value="Ig-like_fold"/>
</dbReference>
<proteinExistence type="predicted"/>
<organism evidence="2 3">
    <name type="scientific">Bythopirellula goksoeyrii</name>
    <dbReference type="NCBI Taxonomy" id="1400387"/>
    <lineage>
        <taxon>Bacteria</taxon>
        <taxon>Pseudomonadati</taxon>
        <taxon>Planctomycetota</taxon>
        <taxon>Planctomycetia</taxon>
        <taxon>Pirellulales</taxon>
        <taxon>Lacipirellulaceae</taxon>
        <taxon>Bythopirellula</taxon>
    </lineage>
</organism>
<dbReference type="Gene3D" id="1.50.10.140">
    <property type="match status" value="1"/>
</dbReference>
<dbReference type="EMBL" id="CP042913">
    <property type="protein sequence ID" value="QEG35444.1"/>
    <property type="molecule type" value="Genomic_DNA"/>
</dbReference>
<name>A0A5B9Q8P0_9BACT</name>
<dbReference type="SUPFAM" id="SSF49265">
    <property type="entry name" value="Fibronectin type III"/>
    <property type="match status" value="1"/>
</dbReference>
<dbReference type="KEGG" id="bgok:Pr1d_27430"/>
<dbReference type="InterPro" id="IPR019282">
    <property type="entry name" value="Glycoamylase-like_cons_dom"/>
</dbReference>
<dbReference type="Gene3D" id="2.60.40.10">
    <property type="entry name" value="Immunoglobulins"/>
    <property type="match status" value="1"/>
</dbReference>
<dbReference type="Proteomes" id="UP000323917">
    <property type="component" value="Chromosome"/>
</dbReference>
<evidence type="ECO:0000313" key="2">
    <source>
        <dbReference type="EMBL" id="QEG35444.1"/>
    </source>
</evidence>
<gene>
    <name evidence="2" type="ORF">Pr1d_27430</name>
</gene>
<dbReference type="Pfam" id="PF10091">
    <property type="entry name" value="Glycoamylase"/>
    <property type="match status" value="1"/>
</dbReference>
<dbReference type="AlphaFoldDB" id="A0A5B9Q8P0"/>
<accession>A0A5B9Q8P0</accession>
<reference evidence="2 3" key="1">
    <citation type="submission" date="2019-08" db="EMBL/GenBank/DDBJ databases">
        <title>Deep-cultivation of Planctomycetes and their phenomic and genomic characterization uncovers novel biology.</title>
        <authorList>
            <person name="Wiegand S."/>
            <person name="Jogler M."/>
            <person name="Boedeker C."/>
            <person name="Pinto D."/>
            <person name="Vollmers J."/>
            <person name="Rivas-Marin E."/>
            <person name="Kohn T."/>
            <person name="Peeters S.H."/>
            <person name="Heuer A."/>
            <person name="Rast P."/>
            <person name="Oberbeckmann S."/>
            <person name="Bunk B."/>
            <person name="Jeske O."/>
            <person name="Meyerdierks A."/>
            <person name="Storesund J.E."/>
            <person name="Kallscheuer N."/>
            <person name="Luecker S."/>
            <person name="Lage O.M."/>
            <person name="Pohl T."/>
            <person name="Merkel B.J."/>
            <person name="Hornburger P."/>
            <person name="Mueller R.-W."/>
            <person name="Bruemmer F."/>
            <person name="Labrenz M."/>
            <person name="Spormann A.M."/>
            <person name="Op den Camp H."/>
            <person name="Overmann J."/>
            <person name="Amann R."/>
            <person name="Jetten M.S.M."/>
            <person name="Mascher T."/>
            <person name="Medema M.H."/>
            <person name="Devos D.P."/>
            <person name="Kaster A.-K."/>
            <person name="Ovreas L."/>
            <person name="Rohde M."/>
            <person name="Galperin M.Y."/>
            <person name="Jogler C."/>
        </authorList>
    </citation>
    <scope>NUCLEOTIDE SEQUENCE [LARGE SCALE GENOMIC DNA]</scope>
    <source>
        <strain evidence="2 3">Pr1d</strain>
    </source>
</reference>
<sequence>MILGLFFLQPTVAQTSFHDQHVIFENSAADESYYHSNGTVVAPSKLELSSGKIPVTNEHFVSPPNALRLCWKSVTGADWRLTLQLPERYAVDNQLVGDTLSMWCYAEEELLEAVAPRIWIADSSGAGLPSISLLTGRDSLQSKQWIRLNIPLKAFEGSYGNTRPVSFDARKLAKIVFVQGLDDGAKHVLTIDDVRITDSTQRDQNAPATPRGLIAEGQDSHVDLSWQPNEESDLLSYRVYRAIEGDEWQPIATRSANFTRHADFIGPDKRASYKISSVDGENNESPLSEVASSMTHLLDDQGLLDMVQRGCFRYYWDAANRESGMALEVIPGDENLIALGGSGFGISALVVATEREFITREESVERMLQILRFLKKADRFHGVWPHFLDGRTGKVWPLFGPYDNGGDLVETAFIMQGLLTARQFFNGDTEKEDEIRETITQLWHEVEWDWFRKTPDGEVLYWHWSPDHEWHISHPLVGWNETMIVYLLAIASPTHPVPPELYYSGWAGQSDLAVKYRHGWSRTTEGDHYSNGNSYYGHMLDVGCGTGGDLFFTQFSYLGFDPRGIRDRYTNYFHNNRQLALINRAYCIDNPRDRKGYGPNCWGLSAGLHSGGGKPQPRDDNGTICCSAALGCFPYTPDESLAVLKHFYRELGGKIWGIYGFHDGFNATEEWFDECYMGLNQAQIVVGIENHRTGLLWKLFMRNQEVQTMLDLIGFVPDESKAQDP</sequence>
<evidence type="ECO:0000313" key="3">
    <source>
        <dbReference type="Proteomes" id="UP000323917"/>
    </source>
</evidence>
<dbReference type="OrthoDB" id="5937621at2"/>
<dbReference type="Gene3D" id="2.60.120.430">
    <property type="entry name" value="Galactose-binding lectin"/>
    <property type="match status" value="1"/>
</dbReference>
<dbReference type="InterPro" id="IPR036116">
    <property type="entry name" value="FN3_sf"/>
</dbReference>
<evidence type="ECO:0000259" key="1">
    <source>
        <dbReference type="Pfam" id="PF10091"/>
    </source>
</evidence>
<keyword evidence="3" id="KW-1185">Reference proteome</keyword>
<protein>
    <recommendedName>
        <fullName evidence="1">Glycoamylase-like domain-containing protein</fullName>
    </recommendedName>
</protein>